<dbReference type="Gene3D" id="3.30.2350.10">
    <property type="entry name" value="Pseudouridine synthase"/>
    <property type="match status" value="1"/>
</dbReference>
<evidence type="ECO:0000313" key="5">
    <source>
        <dbReference type="EMBL" id="SVC13944.1"/>
    </source>
</evidence>
<dbReference type="InterPro" id="IPR002501">
    <property type="entry name" value="PsdUridine_synth_N"/>
</dbReference>
<feature type="domain" description="Pseudouridine synthase II N-terminal" evidence="4">
    <location>
        <begin position="19"/>
        <end position="168"/>
    </location>
</feature>
<dbReference type="GO" id="GO:1990481">
    <property type="term" value="P:mRNA pseudouridine synthesis"/>
    <property type="evidence" value="ECO:0007669"/>
    <property type="project" value="TreeGrafter"/>
</dbReference>
<dbReference type="HAMAP" id="MF_01080">
    <property type="entry name" value="TruB_bact"/>
    <property type="match status" value="1"/>
</dbReference>
<dbReference type="PANTHER" id="PTHR13767:SF2">
    <property type="entry name" value="PSEUDOURIDYLATE SYNTHASE TRUB1"/>
    <property type="match status" value="1"/>
</dbReference>
<dbReference type="NCBIfam" id="TIGR00431">
    <property type="entry name" value="TruB"/>
    <property type="match status" value="1"/>
</dbReference>
<evidence type="ECO:0000256" key="2">
    <source>
        <dbReference type="ARBA" id="ARBA00022694"/>
    </source>
</evidence>
<keyword evidence="3" id="KW-0413">Isomerase</keyword>
<evidence type="ECO:0000256" key="3">
    <source>
        <dbReference type="ARBA" id="ARBA00023235"/>
    </source>
</evidence>
<organism evidence="5">
    <name type="scientific">marine metagenome</name>
    <dbReference type="NCBI Taxonomy" id="408172"/>
    <lineage>
        <taxon>unclassified sequences</taxon>
        <taxon>metagenomes</taxon>
        <taxon>ecological metagenomes</taxon>
    </lineage>
</organism>
<proteinExistence type="inferred from homology"/>
<sequence>MNLNKPQGITSRQALDRIRKLWGVKKAGHGGTLDPDATGVLPICLGKATKLFDPLQEGTKSYSATVTLGITTDTFDASGQVLMTSPTEHISEDRIDFVLNSFVGEIDQTVPIFSAVKYQGKPLYKIARQGKQIENLPSRQVTIKSIEITLMNLPKFAFKVDCSKGTYIRSLVNDVGTQLKCGAILSQLVRTRS</sequence>
<dbReference type="CDD" id="cd02573">
    <property type="entry name" value="PseudoU_synth_EcTruB"/>
    <property type="match status" value="1"/>
</dbReference>
<dbReference type="InterPro" id="IPR020103">
    <property type="entry name" value="PsdUridine_synth_cat_dom_sf"/>
</dbReference>
<protein>
    <recommendedName>
        <fullName evidence="1">tRNA pseudouridine(55) synthase</fullName>
        <ecNumber evidence="1">5.4.99.25</ecNumber>
    </recommendedName>
</protein>
<dbReference type="GO" id="GO:0003723">
    <property type="term" value="F:RNA binding"/>
    <property type="evidence" value="ECO:0007669"/>
    <property type="project" value="InterPro"/>
</dbReference>
<name>A0A382JNB3_9ZZZZ</name>
<dbReference type="EC" id="5.4.99.25" evidence="1"/>
<evidence type="ECO:0000256" key="1">
    <source>
        <dbReference type="ARBA" id="ARBA00012787"/>
    </source>
</evidence>
<dbReference type="AlphaFoldDB" id="A0A382JNB3"/>
<accession>A0A382JNB3</accession>
<dbReference type="PANTHER" id="PTHR13767">
    <property type="entry name" value="TRNA-PSEUDOURIDINE SYNTHASE"/>
    <property type="match status" value="1"/>
</dbReference>
<keyword evidence="2" id="KW-0819">tRNA processing</keyword>
<gene>
    <name evidence="5" type="ORF">METZ01_LOCUS266798</name>
</gene>
<evidence type="ECO:0000259" key="4">
    <source>
        <dbReference type="Pfam" id="PF01509"/>
    </source>
</evidence>
<dbReference type="GO" id="GO:0160148">
    <property type="term" value="F:tRNA pseudouridine(55) synthase activity"/>
    <property type="evidence" value="ECO:0007669"/>
    <property type="project" value="UniProtKB-EC"/>
</dbReference>
<dbReference type="EMBL" id="UINC01075602">
    <property type="protein sequence ID" value="SVC13944.1"/>
    <property type="molecule type" value="Genomic_DNA"/>
</dbReference>
<reference evidence="5" key="1">
    <citation type="submission" date="2018-05" db="EMBL/GenBank/DDBJ databases">
        <authorList>
            <person name="Lanie J.A."/>
            <person name="Ng W.-L."/>
            <person name="Kazmierczak K.M."/>
            <person name="Andrzejewski T.M."/>
            <person name="Davidsen T.M."/>
            <person name="Wayne K.J."/>
            <person name="Tettelin H."/>
            <person name="Glass J.I."/>
            <person name="Rusch D."/>
            <person name="Podicherti R."/>
            <person name="Tsui H.-C.T."/>
            <person name="Winkler M.E."/>
        </authorList>
    </citation>
    <scope>NUCLEOTIDE SEQUENCE</scope>
</reference>
<dbReference type="GO" id="GO:0006400">
    <property type="term" value="P:tRNA modification"/>
    <property type="evidence" value="ECO:0007669"/>
    <property type="project" value="TreeGrafter"/>
</dbReference>
<dbReference type="InterPro" id="IPR014780">
    <property type="entry name" value="tRNA_psdUridine_synth_TruB"/>
</dbReference>
<dbReference type="SUPFAM" id="SSF55120">
    <property type="entry name" value="Pseudouridine synthase"/>
    <property type="match status" value="1"/>
</dbReference>
<dbReference type="Pfam" id="PF01509">
    <property type="entry name" value="TruB_N"/>
    <property type="match status" value="1"/>
</dbReference>
<feature type="non-terminal residue" evidence="5">
    <location>
        <position position="193"/>
    </location>
</feature>